<reference evidence="14" key="1">
    <citation type="submission" date="2022-07" db="EMBL/GenBank/DDBJ databases">
        <title>Genome Sequence of Agrocybe chaxingu.</title>
        <authorList>
            <person name="Buettner E."/>
        </authorList>
    </citation>
    <scope>NUCLEOTIDE SEQUENCE</scope>
    <source>
        <strain evidence="14">MP-N11</strain>
    </source>
</reference>
<dbReference type="InterPro" id="IPR011678">
    <property type="entry name" value="EMC1_C"/>
</dbReference>
<evidence type="ECO:0000313" key="15">
    <source>
        <dbReference type="Proteomes" id="UP001148786"/>
    </source>
</evidence>
<evidence type="ECO:0000313" key="14">
    <source>
        <dbReference type="EMBL" id="KAJ3509727.1"/>
    </source>
</evidence>
<sequence>MRLLTKAVALLLLCISGTWALHESDVGVVDWHKKLIGVPLSGSIATSPSFHREGDKTVILAVTASNVLAALEPDDGSVLWRYIFDPEDRIAGYFRNTSAVVATLSGPGGSTLRTFDSLNGQLIVEKRLHAPEAGALSEPVFMGKHIVFSPDSTDLYVLSNGCTITCIDGITGETKWAWTSADQSSLVLHSKLVLTPTAIYAVGLAKSFASYTLHVTSLSPATGEVITSSNIASSIVDPLTQFTVLTQPDLAKPVALWLEQGALRYVGLSPNLKEKAKPIKGANYASIIELGLEQHGQAVVVRQDGSSFVLRLDGDVGYAKAVWEFEDSNSSLDEKATSAANSDSIYAGAVDALGQTYAGRVYWSHMMEKGAADVFAGHLLSGQGVLSGFYFPFDTKSHGIVAHAILDASNPSELTVNTRLLITTSTGAVQLWEQSKLKWTREESLASIAVAEVVEIPEKFASESGAADPSSEGFFARLSRQIADAQDFPRYLVNFAKRFATGSYASPVSASPRFNASEGLSRDTFGFRQVIVAATMYGKIFALDSSSGEIVWSRLLGLGWAGEIGGRFHPLKMFAVRTVSDGGDPEVVVVGQRRADNTLVDTVVFHVNALTGIDVTGISRADSMLEGQDIIQGPLVEAYLLNHDDRKVVVLFDEFLQVYLYPDSPETQRTFTKISLALSFPLRTSNSGVRRVMGHKIALSPAEEGHRKPVAHPTWSLTLPLGEDVISLQPPAVRGPVASFGKVLGNRTTLYKYLNPRMFTVLTSSPATATCGLYVVDSAKGSVIYRTEVKATLKGCEVKSALIENWLVYHYYEGEVAGGSVGGTTGYRMVSVEFYEGKRVDEKTRSPDMSPFSNETLNFSTYERAYIFSHPITAVAATTTRFGISSLATKNHRVQHVPRRLLDPRRPNRKPTAEEQEEFLFQYDPVLPDDPRRVLSHNYDVANVQRIITSPALLESTSIVFAYGLDMFITRVAPSGTFDVLSENFNKAQLVFTVCGLALAILITRPMVERKRLREKWYQ</sequence>
<protein>
    <recommendedName>
        <fullName evidence="4">ER membrane protein complex subunit 1</fullName>
    </recommendedName>
</protein>
<dbReference type="Pfam" id="PF07774">
    <property type="entry name" value="EMC1_C"/>
    <property type="match status" value="1"/>
</dbReference>
<keyword evidence="8" id="KW-1133">Transmembrane helix</keyword>
<evidence type="ECO:0000256" key="7">
    <source>
        <dbReference type="ARBA" id="ARBA00022824"/>
    </source>
</evidence>
<evidence type="ECO:0000256" key="9">
    <source>
        <dbReference type="ARBA" id="ARBA00023136"/>
    </source>
</evidence>
<dbReference type="PANTHER" id="PTHR21573:SF0">
    <property type="entry name" value="ER MEMBRANE PROTEIN COMPLEX SUBUNIT 1"/>
    <property type="match status" value="1"/>
</dbReference>
<evidence type="ECO:0000256" key="4">
    <source>
        <dbReference type="ARBA" id="ARBA00020824"/>
    </source>
</evidence>
<dbReference type="Proteomes" id="UP001148786">
    <property type="component" value="Unassembled WGS sequence"/>
</dbReference>
<name>A0A9W8MVY1_9AGAR</name>
<dbReference type="InterPro" id="IPR026895">
    <property type="entry name" value="EMC1"/>
</dbReference>
<accession>A0A9W8MVY1</accession>
<dbReference type="InterPro" id="IPR011047">
    <property type="entry name" value="Quinoprotein_ADH-like_sf"/>
</dbReference>
<evidence type="ECO:0000256" key="1">
    <source>
        <dbReference type="ARBA" id="ARBA00004115"/>
    </source>
</evidence>
<feature type="chain" id="PRO_5040962828" description="ER membrane protein complex subunit 1" evidence="11">
    <location>
        <begin position="21"/>
        <end position="1019"/>
    </location>
</feature>
<evidence type="ECO:0000256" key="8">
    <source>
        <dbReference type="ARBA" id="ARBA00022989"/>
    </source>
</evidence>
<evidence type="ECO:0000256" key="10">
    <source>
        <dbReference type="ARBA" id="ARBA00023180"/>
    </source>
</evidence>
<keyword evidence="5" id="KW-0812">Transmembrane</keyword>
<dbReference type="Gene3D" id="2.130.10.10">
    <property type="entry name" value="YVTN repeat-like/Quinoprotein amine dehydrogenase"/>
    <property type="match status" value="1"/>
</dbReference>
<evidence type="ECO:0000259" key="12">
    <source>
        <dbReference type="Pfam" id="PF07774"/>
    </source>
</evidence>
<organism evidence="14 15">
    <name type="scientific">Agrocybe chaxingu</name>
    <dbReference type="NCBI Taxonomy" id="84603"/>
    <lineage>
        <taxon>Eukaryota</taxon>
        <taxon>Fungi</taxon>
        <taxon>Dikarya</taxon>
        <taxon>Basidiomycota</taxon>
        <taxon>Agaricomycotina</taxon>
        <taxon>Agaricomycetes</taxon>
        <taxon>Agaricomycetidae</taxon>
        <taxon>Agaricales</taxon>
        <taxon>Agaricineae</taxon>
        <taxon>Strophariaceae</taxon>
        <taxon>Agrocybe</taxon>
    </lineage>
</organism>
<dbReference type="AlphaFoldDB" id="A0A9W8MVY1"/>
<evidence type="ECO:0000256" key="6">
    <source>
        <dbReference type="ARBA" id="ARBA00022729"/>
    </source>
</evidence>
<dbReference type="InterPro" id="IPR058545">
    <property type="entry name" value="Beta-prop_EMC1_1st"/>
</dbReference>
<evidence type="ECO:0000259" key="13">
    <source>
        <dbReference type="Pfam" id="PF25293"/>
    </source>
</evidence>
<dbReference type="PANTHER" id="PTHR21573">
    <property type="entry name" value="ER MEMBRANE PROTEIN COMPLEX SUBUNIT 1"/>
    <property type="match status" value="1"/>
</dbReference>
<dbReference type="InterPro" id="IPR015943">
    <property type="entry name" value="WD40/YVTN_repeat-like_dom_sf"/>
</dbReference>
<feature type="domain" description="EMC1 first beta-propeller" evidence="13">
    <location>
        <begin position="20"/>
        <end position="443"/>
    </location>
</feature>
<comment type="caution">
    <text evidence="14">The sequence shown here is derived from an EMBL/GenBank/DDBJ whole genome shotgun (WGS) entry which is preliminary data.</text>
</comment>
<feature type="domain" description="ER membrane protein complex subunit 1 C-terminal" evidence="12">
    <location>
        <begin position="804"/>
        <end position="1017"/>
    </location>
</feature>
<dbReference type="Pfam" id="PF25293">
    <property type="entry name" value="Beta-prop_EMC1_N"/>
    <property type="match status" value="1"/>
</dbReference>
<keyword evidence="7" id="KW-0256">Endoplasmic reticulum</keyword>
<keyword evidence="10" id="KW-0325">Glycoprotein</keyword>
<comment type="similarity">
    <text evidence="2">Belongs to the EMC1 family.</text>
</comment>
<feature type="signal peptide" evidence="11">
    <location>
        <begin position="1"/>
        <end position="20"/>
    </location>
</feature>
<dbReference type="OrthoDB" id="28092at2759"/>
<dbReference type="GO" id="GO:0072546">
    <property type="term" value="C:EMC complex"/>
    <property type="evidence" value="ECO:0007669"/>
    <property type="project" value="InterPro"/>
</dbReference>
<comment type="subcellular location">
    <subcellularLocation>
        <location evidence="1">Endoplasmic reticulum membrane</location>
        <topology evidence="1">Single-pass type I membrane protein</topology>
    </subcellularLocation>
</comment>
<dbReference type="GO" id="GO:0034975">
    <property type="term" value="P:protein folding in endoplasmic reticulum"/>
    <property type="evidence" value="ECO:0007669"/>
    <property type="project" value="TreeGrafter"/>
</dbReference>
<proteinExistence type="inferred from homology"/>
<evidence type="ECO:0000256" key="2">
    <source>
        <dbReference type="ARBA" id="ARBA00007904"/>
    </source>
</evidence>
<comment type="subunit">
    <text evidence="3">Component of the ER membrane protein complex (EMC).</text>
</comment>
<evidence type="ECO:0000256" key="5">
    <source>
        <dbReference type="ARBA" id="ARBA00022692"/>
    </source>
</evidence>
<keyword evidence="6 11" id="KW-0732">Signal</keyword>
<evidence type="ECO:0000256" key="3">
    <source>
        <dbReference type="ARBA" id="ARBA00011276"/>
    </source>
</evidence>
<gene>
    <name evidence="14" type="ORF">NLJ89_g5066</name>
</gene>
<dbReference type="EMBL" id="JANKHO010000455">
    <property type="protein sequence ID" value="KAJ3509727.1"/>
    <property type="molecule type" value="Genomic_DNA"/>
</dbReference>
<dbReference type="SUPFAM" id="SSF50998">
    <property type="entry name" value="Quinoprotein alcohol dehydrogenase-like"/>
    <property type="match status" value="1"/>
</dbReference>
<evidence type="ECO:0000256" key="11">
    <source>
        <dbReference type="SAM" id="SignalP"/>
    </source>
</evidence>
<keyword evidence="9" id="KW-0472">Membrane</keyword>
<keyword evidence="15" id="KW-1185">Reference proteome</keyword>